<keyword evidence="2" id="KW-0378">Hydrolase</keyword>
<name>A0ABW1SFK0_9PROT</name>
<dbReference type="RefSeq" id="WP_377381773.1">
    <property type="nucleotide sequence ID" value="NZ_JBHSSW010000066.1"/>
</dbReference>
<protein>
    <submittedName>
        <fullName evidence="2">TatD family hydrolase</fullName>
        <ecNumber evidence="2">3.1.-.-</ecNumber>
    </submittedName>
</protein>
<keyword evidence="3" id="KW-1185">Reference proteome</keyword>
<dbReference type="EMBL" id="JBHSSW010000066">
    <property type="protein sequence ID" value="MFC6200001.1"/>
    <property type="molecule type" value="Genomic_DNA"/>
</dbReference>
<dbReference type="NCBIfam" id="TIGR00010">
    <property type="entry name" value="YchF/TatD family DNA exonuclease"/>
    <property type="match status" value="1"/>
</dbReference>
<proteinExistence type="predicted"/>
<comment type="caution">
    <text evidence="2">The sequence shown here is derived from an EMBL/GenBank/DDBJ whole genome shotgun (WGS) entry which is preliminary data.</text>
</comment>
<dbReference type="Proteomes" id="UP001596303">
    <property type="component" value="Unassembled WGS sequence"/>
</dbReference>
<dbReference type="PIRSF" id="PIRSF005902">
    <property type="entry name" value="DNase_TatD"/>
    <property type="match status" value="1"/>
</dbReference>
<accession>A0ABW1SFK0</accession>
<evidence type="ECO:0000313" key="3">
    <source>
        <dbReference type="Proteomes" id="UP001596303"/>
    </source>
</evidence>
<dbReference type="Gene3D" id="3.20.20.140">
    <property type="entry name" value="Metal-dependent hydrolases"/>
    <property type="match status" value="1"/>
</dbReference>
<dbReference type="PANTHER" id="PTHR46124:SF2">
    <property type="entry name" value="D-AMINOACYL-TRNA DEACYLASE"/>
    <property type="match status" value="1"/>
</dbReference>
<dbReference type="Pfam" id="PF01026">
    <property type="entry name" value="TatD_DNase"/>
    <property type="match status" value="1"/>
</dbReference>
<gene>
    <name evidence="2" type="ORF">ACFQDM_18150</name>
</gene>
<dbReference type="InterPro" id="IPR032466">
    <property type="entry name" value="Metal_Hydrolase"/>
</dbReference>
<dbReference type="GO" id="GO:0016787">
    <property type="term" value="F:hydrolase activity"/>
    <property type="evidence" value="ECO:0007669"/>
    <property type="project" value="UniProtKB-KW"/>
</dbReference>
<dbReference type="PANTHER" id="PTHR46124">
    <property type="entry name" value="D-AMINOACYL-TRNA DEACYLASE"/>
    <property type="match status" value="1"/>
</dbReference>
<dbReference type="InterPro" id="IPR001130">
    <property type="entry name" value="TatD-like"/>
</dbReference>
<dbReference type="CDD" id="cd01310">
    <property type="entry name" value="TatD_DNAse"/>
    <property type="match status" value="1"/>
</dbReference>
<organism evidence="2 3">
    <name type="scientific">Ponticaulis profundi</name>
    <dbReference type="NCBI Taxonomy" id="2665222"/>
    <lineage>
        <taxon>Bacteria</taxon>
        <taxon>Pseudomonadati</taxon>
        <taxon>Pseudomonadota</taxon>
        <taxon>Alphaproteobacteria</taxon>
        <taxon>Hyphomonadales</taxon>
        <taxon>Hyphomonadaceae</taxon>
        <taxon>Ponticaulis</taxon>
    </lineage>
</organism>
<evidence type="ECO:0000313" key="2">
    <source>
        <dbReference type="EMBL" id="MFC6200001.1"/>
    </source>
</evidence>
<evidence type="ECO:0000256" key="1">
    <source>
        <dbReference type="ARBA" id="ARBA00022723"/>
    </source>
</evidence>
<dbReference type="EC" id="3.1.-.-" evidence="2"/>
<reference evidence="3" key="1">
    <citation type="journal article" date="2019" name="Int. J. Syst. Evol. Microbiol.">
        <title>The Global Catalogue of Microorganisms (GCM) 10K type strain sequencing project: providing services to taxonomists for standard genome sequencing and annotation.</title>
        <authorList>
            <consortium name="The Broad Institute Genomics Platform"/>
            <consortium name="The Broad Institute Genome Sequencing Center for Infectious Disease"/>
            <person name="Wu L."/>
            <person name="Ma J."/>
        </authorList>
    </citation>
    <scope>NUCLEOTIDE SEQUENCE [LARGE SCALE GENOMIC DNA]</scope>
    <source>
        <strain evidence="3">CGMCC-1.15741</strain>
    </source>
</reference>
<dbReference type="SUPFAM" id="SSF51556">
    <property type="entry name" value="Metallo-dependent hydrolases"/>
    <property type="match status" value="1"/>
</dbReference>
<sequence length="261" mass="29666">MLFDTHVNLHGEPYEQDLQDVLARAREASVTRMLAICDKIENVDRIAEIVRAENNMWRSVGSHPHYAKDHGFVTAELLLELSEPEDVVGIGETGLDFHYGYSPADDQKRVFQAHIEACQRSGLPLIVHTRDADQETGDMLEAAYAEQPFPILMHCYTSGEELARRAIDLDAYFSVSGIATFKNAHDVRDVLKLFPKDRVILETDCPYLAPVPMRGRRNEPAFLVHVCQYLADMEETSYEVIANRTTENAMRLFQRIERASV</sequence>
<dbReference type="InterPro" id="IPR015991">
    <property type="entry name" value="TatD/YcfH-like"/>
</dbReference>
<keyword evidence="1" id="KW-0479">Metal-binding</keyword>